<feature type="transmembrane region" description="Helical" evidence="1">
    <location>
        <begin position="37"/>
        <end position="53"/>
    </location>
</feature>
<keyword evidence="1" id="KW-0812">Transmembrane</keyword>
<comment type="caution">
    <text evidence="2">The sequence shown here is derived from an EMBL/GenBank/DDBJ whole genome shotgun (WGS) entry which is preliminary data.</text>
</comment>
<protein>
    <submittedName>
        <fullName evidence="2">Uncharacterized protein</fullName>
    </submittedName>
</protein>
<dbReference type="AlphaFoldDB" id="A0A124DYV2"/>
<reference evidence="2 4" key="1">
    <citation type="journal article" date="2016" name="Genome Announc.">
        <title>Draft Genome Sequence of Paenibacillus amylolyticus Heshi-A3, Isolated from Fermented Rice Bran in a Japanese Fermented Seafood Dish.</title>
        <authorList>
            <person name="Akuzawa S."/>
            <person name="Nagaoka J."/>
            <person name="Kanekatsu M."/>
            <person name="Kubota E."/>
            <person name="Ohtake R."/>
            <person name="Suzuki T."/>
            <person name="Kanesaki Y."/>
        </authorList>
    </citation>
    <scope>NUCLEOTIDE SEQUENCE [LARGE SCALE GENOMIC DNA]</scope>
    <source>
        <strain evidence="2 4">Heshi-A3</strain>
    </source>
</reference>
<evidence type="ECO:0000313" key="3">
    <source>
        <dbReference type="EMBL" id="OMF10631.1"/>
    </source>
</evidence>
<reference evidence="4" key="2">
    <citation type="submission" date="2016-01" db="EMBL/GenBank/DDBJ databases">
        <title>Draft Genome Sequence of Paenibacillus amylolyticus Heshi-A3 that Was Isolated from Fermented Rice Bran with Aging Salted Mackerel, Which Was Named Heshiko as Traditional Fermented Seafood in Japan.</title>
        <authorList>
            <person name="Akuzawa S."/>
            <person name="Nakagawa J."/>
            <person name="Kanekatsu T."/>
            <person name="Kubota E."/>
            <person name="Ohtake R."/>
            <person name="Suzuki T."/>
            <person name="Kanesaki Y."/>
        </authorList>
    </citation>
    <scope>NUCLEOTIDE SEQUENCE [LARGE SCALE GENOMIC DNA]</scope>
    <source>
        <strain evidence="4">Heshi-A3</strain>
    </source>
</reference>
<evidence type="ECO:0000313" key="5">
    <source>
        <dbReference type="Proteomes" id="UP000187134"/>
    </source>
</evidence>
<dbReference type="RefSeq" id="WP_062837718.1">
    <property type="nucleotide sequence ID" value="NZ_BCNV01000009.1"/>
</dbReference>
<keyword evidence="1" id="KW-1133">Transmembrane helix</keyword>
<dbReference type="Proteomes" id="UP000187134">
    <property type="component" value="Unassembled WGS sequence"/>
</dbReference>
<gene>
    <name evidence="3" type="ORF">BK131_23750</name>
    <name evidence="2" type="ORF">PAHA3_5488</name>
</gene>
<evidence type="ECO:0000313" key="2">
    <source>
        <dbReference type="EMBL" id="GAS85365.1"/>
    </source>
</evidence>
<evidence type="ECO:0000313" key="4">
    <source>
        <dbReference type="Proteomes" id="UP000069697"/>
    </source>
</evidence>
<name>A0A124DYV2_PAEAM</name>
<dbReference type="EMBL" id="BCNV01000009">
    <property type="protein sequence ID" value="GAS85365.1"/>
    <property type="molecule type" value="Genomic_DNA"/>
</dbReference>
<sequence length="63" mass="7006">MRNYNFLSPILLVVVALIVRGLVTNLGVLFGLSQEVASNIAMIAMIIAALIMFNRMTKARRKK</sequence>
<proteinExistence type="predicted"/>
<dbReference type="EMBL" id="MRTJ01000013">
    <property type="protein sequence ID" value="OMF10631.1"/>
    <property type="molecule type" value="Genomic_DNA"/>
</dbReference>
<dbReference type="Proteomes" id="UP000069697">
    <property type="component" value="Unassembled WGS sequence"/>
</dbReference>
<evidence type="ECO:0000256" key="1">
    <source>
        <dbReference type="SAM" id="Phobius"/>
    </source>
</evidence>
<dbReference type="OrthoDB" id="2649733at2"/>
<organism evidence="2 4">
    <name type="scientific">Paenibacillus amylolyticus</name>
    <dbReference type="NCBI Taxonomy" id="1451"/>
    <lineage>
        <taxon>Bacteria</taxon>
        <taxon>Bacillati</taxon>
        <taxon>Bacillota</taxon>
        <taxon>Bacilli</taxon>
        <taxon>Bacillales</taxon>
        <taxon>Paenibacillaceae</taxon>
        <taxon>Paenibacillus</taxon>
    </lineage>
</organism>
<keyword evidence="1" id="KW-0472">Membrane</keyword>
<accession>A0A124DYV2</accession>
<reference evidence="3 5" key="3">
    <citation type="submission" date="2016-11" db="EMBL/GenBank/DDBJ databases">
        <title>Paenibacillus species isolates.</title>
        <authorList>
            <person name="Beno S.M."/>
        </authorList>
    </citation>
    <scope>NUCLEOTIDE SEQUENCE [LARGE SCALE GENOMIC DNA]</scope>
    <source>
        <strain evidence="3 5">FSL H8-0246</strain>
    </source>
</reference>